<evidence type="ECO:0000313" key="1">
    <source>
        <dbReference type="EMBL" id="GAA4419538.1"/>
    </source>
</evidence>
<protein>
    <submittedName>
        <fullName evidence="1">Uncharacterized protein</fullName>
    </submittedName>
</protein>
<evidence type="ECO:0000313" key="2">
    <source>
        <dbReference type="Proteomes" id="UP001500936"/>
    </source>
</evidence>
<reference evidence="2" key="1">
    <citation type="journal article" date="2019" name="Int. J. Syst. Evol. Microbiol.">
        <title>The Global Catalogue of Microorganisms (GCM) 10K type strain sequencing project: providing services to taxonomists for standard genome sequencing and annotation.</title>
        <authorList>
            <consortium name="The Broad Institute Genomics Platform"/>
            <consortium name="The Broad Institute Genome Sequencing Center for Infectious Disease"/>
            <person name="Wu L."/>
            <person name="Ma J."/>
        </authorList>
    </citation>
    <scope>NUCLEOTIDE SEQUENCE [LARGE SCALE GENOMIC DNA]</scope>
    <source>
        <strain evidence="2">JCM 17925</strain>
    </source>
</reference>
<gene>
    <name evidence="1" type="ORF">GCM10023187_53950</name>
</gene>
<dbReference type="EMBL" id="BAABHB010000018">
    <property type="protein sequence ID" value="GAA4419538.1"/>
    <property type="molecule type" value="Genomic_DNA"/>
</dbReference>
<sequence length="68" mass="8190">MCRYLEKDRYTSFPEYCITLRWQDPVDIVNYYQVSGDNEFGAIKNVYTQVQAIQKDTIRQTFPFYFGD</sequence>
<dbReference type="Proteomes" id="UP001500936">
    <property type="component" value="Unassembled WGS sequence"/>
</dbReference>
<name>A0ABP8KZ22_9BACT</name>
<keyword evidence="2" id="KW-1185">Reference proteome</keyword>
<comment type="caution">
    <text evidence="1">The sequence shown here is derived from an EMBL/GenBank/DDBJ whole genome shotgun (WGS) entry which is preliminary data.</text>
</comment>
<accession>A0ABP8KZ22</accession>
<organism evidence="1 2">
    <name type="scientific">Nibrella viscosa</name>
    <dbReference type="NCBI Taxonomy" id="1084524"/>
    <lineage>
        <taxon>Bacteria</taxon>
        <taxon>Pseudomonadati</taxon>
        <taxon>Bacteroidota</taxon>
        <taxon>Cytophagia</taxon>
        <taxon>Cytophagales</taxon>
        <taxon>Spirosomataceae</taxon>
        <taxon>Nibrella</taxon>
    </lineage>
</organism>
<proteinExistence type="predicted"/>